<dbReference type="Proteomes" id="UP000245771">
    <property type="component" value="Unassembled WGS sequence"/>
</dbReference>
<dbReference type="GO" id="GO:0031416">
    <property type="term" value="C:NatB complex"/>
    <property type="evidence" value="ECO:0007669"/>
    <property type="project" value="TreeGrafter"/>
</dbReference>
<dbReference type="FunCoup" id="A0A316VJ24">
    <property type="interactions" value="575"/>
</dbReference>
<accession>A0A316VJ24</accession>
<dbReference type="InParanoid" id="A0A316VJ24"/>
<sequence>MSFNPVILLQERQCAPIYDDIDTGRNSAAVKRCDDLLTQQPNLHLASSLKSIALYRQGKKKEASEVADKLIELSESSLNSSILAPLCMTLQSLGRDQDEADLLEKYSKAQPGSIEWTKKACTSFIRTKQWQKVQQTALKIHKMVSTKKATDDLYFWWSMQAYCLIANDSSLMGYALALPLAHRMISKQFETKPLSQNSDEILYLSGRIMQKEGEKAWQEALTLLNESETGKALCAKSLSLQALRHDLRQSTGQWNVINTEAIKALDDGMRNWQAVEAAVESALAMAETTSKPASIRFVEEKFLKLARQDKRDRTTRLAPLYLLKQTTEREQQYALQTINFVQLFSSYFDDFKGKGCAYEDLEVYLSLATGQERQTISQKLDEEENKLQSDKPMSSLDELYGLLNIAKLKRAMQDVTKIDAASEEALALSYAQLYAKSLPMSKDLPKTEMQPGDDFALLTVQALVHASSIRRKRDDNDWQKTLFLASTVMKEGLKHSPKAYKLRILQVRLLLQFGSVDQARLQFESLGIKAVQYDTLGWILAHRYAHSTLLLPPSSEEERQWLISMRQMRNVWQEGKTQVPEMVCRAMENGTFSRVEELLLFGEKLTSSIARQLHLIEAARLELMNINPGIREEVIKNELQEAREKVSANTLYDQRDKSVILNLLPPQADDIIVQTEPTSTAKEPNEAYVRSMISVLSSTLLSSQKDDDEKSKRVLKYDASEISADEKDLVDITTLLNDQASSEEVLQRLDDMVKRISIPNQLPSATFHSACIAFETFRFITSHGGCPASGEVNNSLRKVRDALQAYDWPAIPEKISDEWEDVFHSIQNVGEIKKSNRSTTTLSSLKDTTQEILRGTQMAVESLISRIDAVVQ</sequence>
<dbReference type="Gene3D" id="1.25.40.1040">
    <property type="match status" value="1"/>
</dbReference>
<dbReference type="PANTHER" id="PTHR22767">
    <property type="entry name" value="N-TERMINAL ACETYLTRANSFERASE-RELATED"/>
    <property type="match status" value="1"/>
</dbReference>
<comment type="similarity">
    <text evidence="1">Belongs to the MDM20/NAA25 family.</text>
</comment>
<keyword evidence="3" id="KW-1185">Reference proteome</keyword>
<organism evidence="2 3">
    <name type="scientific">Meira miltonrushii</name>
    <dbReference type="NCBI Taxonomy" id="1280837"/>
    <lineage>
        <taxon>Eukaryota</taxon>
        <taxon>Fungi</taxon>
        <taxon>Dikarya</taxon>
        <taxon>Basidiomycota</taxon>
        <taxon>Ustilaginomycotina</taxon>
        <taxon>Exobasidiomycetes</taxon>
        <taxon>Exobasidiales</taxon>
        <taxon>Brachybasidiaceae</taxon>
        <taxon>Meira</taxon>
    </lineage>
</organism>
<dbReference type="AlphaFoldDB" id="A0A316VJ24"/>
<name>A0A316VJ24_9BASI</name>
<dbReference type="OrthoDB" id="1874341at2759"/>
<evidence type="ECO:0000313" key="3">
    <source>
        <dbReference type="Proteomes" id="UP000245771"/>
    </source>
</evidence>
<evidence type="ECO:0008006" key="4">
    <source>
        <dbReference type="Google" id="ProtNLM"/>
    </source>
</evidence>
<gene>
    <name evidence="2" type="ORF">FA14DRAFT_15568</name>
</gene>
<dbReference type="STRING" id="1280837.A0A316VJ24"/>
<protein>
    <recommendedName>
        <fullName evidence="4">TPR-like protein</fullName>
    </recommendedName>
</protein>
<dbReference type="EMBL" id="KZ819602">
    <property type="protein sequence ID" value="PWN37546.1"/>
    <property type="molecule type" value="Genomic_DNA"/>
</dbReference>
<dbReference type="Pfam" id="PF09797">
    <property type="entry name" value="NatB_MDM20"/>
    <property type="match status" value="1"/>
</dbReference>
<evidence type="ECO:0000313" key="2">
    <source>
        <dbReference type="EMBL" id="PWN37546.1"/>
    </source>
</evidence>
<dbReference type="PANTHER" id="PTHR22767:SF3">
    <property type="entry name" value="N-ALPHA-ACETYLTRANSFERASE 25, NATB AUXILIARY SUBUNIT"/>
    <property type="match status" value="1"/>
</dbReference>
<dbReference type="InterPro" id="IPR011990">
    <property type="entry name" value="TPR-like_helical_dom_sf"/>
</dbReference>
<dbReference type="InterPro" id="IPR019183">
    <property type="entry name" value="NAA25_NatB_aux_su"/>
</dbReference>
<evidence type="ECO:0000256" key="1">
    <source>
        <dbReference type="ARBA" id="ARBA00006298"/>
    </source>
</evidence>
<reference evidence="2 3" key="1">
    <citation type="journal article" date="2018" name="Mol. Biol. Evol.">
        <title>Broad Genomic Sampling Reveals a Smut Pathogenic Ancestry of the Fungal Clade Ustilaginomycotina.</title>
        <authorList>
            <person name="Kijpornyongpan T."/>
            <person name="Mondo S.J."/>
            <person name="Barry K."/>
            <person name="Sandor L."/>
            <person name="Lee J."/>
            <person name="Lipzen A."/>
            <person name="Pangilinan J."/>
            <person name="LaButti K."/>
            <person name="Hainaut M."/>
            <person name="Henrissat B."/>
            <person name="Grigoriev I.V."/>
            <person name="Spatafora J.W."/>
            <person name="Aime M.C."/>
        </authorList>
    </citation>
    <scope>NUCLEOTIDE SEQUENCE [LARGE SCALE GENOMIC DNA]</scope>
    <source>
        <strain evidence="2 3">MCA 3882</strain>
    </source>
</reference>
<dbReference type="RefSeq" id="XP_025357848.1">
    <property type="nucleotide sequence ID" value="XM_025497775.1"/>
</dbReference>
<proteinExistence type="inferred from homology"/>
<dbReference type="SUPFAM" id="SSF48452">
    <property type="entry name" value="TPR-like"/>
    <property type="match status" value="1"/>
</dbReference>
<dbReference type="GeneID" id="37019556"/>